<sequence length="265" mass="28393">MLSLRGILRLSLIVPATLVGIPLQALAVRLDSRAARLIPLVYHRFICRVLGIRIKVAGRPPNGREAALILANHISWLDIPVISTLTPLSFIAKAEVNGWPVVGLLARLQRTVFIDRTRRKATAATNVEVAHRLRRGDAMVLFAEGTTGDGLRILPFRSALVGAARDAVTDAEAPASEIVLRPLAITYVGRHGLPLGRNERPAIAWHGDMELAPHLAAVVSGAPFDVRITWGEPIAFNGGTDRKAATKAAEDVVRAAARAARASGP</sequence>
<dbReference type="PANTHER" id="PTHR10434:SF64">
    <property type="entry name" value="1-ACYL-SN-GLYCEROL-3-PHOSPHATE ACYLTRANSFERASE-RELATED"/>
    <property type="match status" value="1"/>
</dbReference>
<keyword evidence="5 7" id="KW-0012">Acyltransferase</keyword>
<dbReference type="SMART" id="SM00563">
    <property type="entry name" value="PlsC"/>
    <property type="match status" value="1"/>
</dbReference>
<dbReference type="GO" id="GO:0006654">
    <property type="term" value="P:phosphatidic acid biosynthetic process"/>
    <property type="evidence" value="ECO:0007669"/>
    <property type="project" value="TreeGrafter"/>
</dbReference>
<feature type="domain" description="Phospholipid/glycerol acyltransferase" evidence="6">
    <location>
        <begin position="67"/>
        <end position="188"/>
    </location>
</feature>
<accession>A0AAC9JPQ9</accession>
<dbReference type="Proteomes" id="UP000182703">
    <property type="component" value="Chromosome"/>
</dbReference>
<comment type="pathway">
    <text evidence="1">Lipid metabolism.</text>
</comment>
<evidence type="ECO:0000313" key="8">
    <source>
        <dbReference type="Proteomes" id="UP000182703"/>
    </source>
</evidence>
<dbReference type="CDD" id="cd07989">
    <property type="entry name" value="LPLAT_AGPAT-like"/>
    <property type="match status" value="1"/>
</dbReference>
<dbReference type="SUPFAM" id="SSF69593">
    <property type="entry name" value="Glycerol-3-phosphate (1)-acyltransferase"/>
    <property type="match status" value="1"/>
</dbReference>
<keyword evidence="3" id="KW-0808">Transferase</keyword>
<dbReference type="PANTHER" id="PTHR10434">
    <property type="entry name" value="1-ACYL-SN-GLYCEROL-3-PHOSPHATE ACYLTRANSFERASE"/>
    <property type="match status" value="1"/>
</dbReference>
<keyword evidence="4" id="KW-0443">Lipid metabolism</keyword>
<evidence type="ECO:0000259" key="6">
    <source>
        <dbReference type="SMART" id="SM00563"/>
    </source>
</evidence>
<reference evidence="7 8" key="1">
    <citation type="submission" date="2016-11" db="EMBL/GenBank/DDBJ databases">
        <title>Complete genome sequence of the aerobically denitrifying bacterium Chelatococcus daeguensis TAD1.</title>
        <authorList>
            <person name="Yang Y."/>
            <person name="Huang S."/>
            <person name="Lin E."/>
        </authorList>
    </citation>
    <scope>NUCLEOTIDE SEQUENCE [LARGE SCALE GENOMIC DNA]</scope>
    <source>
        <strain evidence="7 8">TAD1</strain>
    </source>
</reference>
<dbReference type="InterPro" id="IPR002123">
    <property type="entry name" value="Plipid/glycerol_acylTrfase"/>
</dbReference>
<evidence type="ECO:0000313" key="7">
    <source>
        <dbReference type="EMBL" id="APF36069.1"/>
    </source>
</evidence>
<evidence type="ECO:0000256" key="2">
    <source>
        <dbReference type="ARBA" id="ARBA00022516"/>
    </source>
</evidence>
<gene>
    <name evidence="7" type="ORF">BOQ54_00925</name>
</gene>
<dbReference type="Pfam" id="PF01553">
    <property type="entry name" value="Acyltransferase"/>
    <property type="match status" value="1"/>
</dbReference>
<protein>
    <submittedName>
        <fullName evidence="7">1-acyl-sn-glycerol-3-phosphate acyltransferase</fullName>
    </submittedName>
</protein>
<dbReference type="RefSeq" id="WP_055459525.1">
    <property type="nucleotide sequence ID" value="NZ_CP018095.1"/>
</dbReference>
<evidence type="ECO:0000256" key="3">
    <source>
        <dbReference type="ARBA" id="ARBA00022679"/>
    </source>
</evidence>
<dbReference type="AlphaFoldDB" id="A0AAC9JPQ9"/>
<evidence type="ECO:0000256" key="5">
    <source>
        <dbReference type="ARBA" id="ARBA00023315"/>
    </source>
</evidence>
<evidence type="ECO:0000256" key="4">
    <source>
        <dbReference type="ARBA" id="ARBA00023098"/>
    </source>
</evidence>
<dbReference type="KEGG" id="cdq:BOQ54_00925"/>
<dbReference type="GO" id="GO:0003841">
    <property type="term" value="F:1-acylglycerol-3-phosphate O-acyltransferase activity"/>
    <property type="evidence" value="ECO:0007669"/>
    <property type="project" value="TreeGrafter"/>
</dbReference>
<dbReference type="EMBL" id="CP018095">
    <property type="protein sequence ID" value="APF36069.1"/>
    <property type="molecule type" value="Genomic_DNA"/>
</dbReference>
<proteinExistence type="predicted"/>
<organism evidence="7 8">
    <name type="scientific">Chelatococcus daeguensis</name>
    <dbReference type="NCBI Taxonomy" id="444444"/>
    <lineage>
        <taxon>Bacteria</taxon>
        <taxon>Pseudomonadati</taxon>
        <taxon>Pseudomonadota</taxon>
        <taxon>Alphaproteobacteria</taxon>
        <taxon>Hyphomicrobiales</taxon>
        <taxon>Chelatococcaceae</taxon>
        <taxon>Chelatococcus</taxon>
    </lineage>
</organism>
<evidence type="ECO:0000256" key="1">
    <source>
        <dbReference type="ARBA" id="ARBA00005189"/>
    </source>
</evidence>
<name>A0AAC9JPQ9_9HYPH</name>
<keyword evidence="8" id="KW-1185">Reference proteome</keyword>
<keyword evidence="2" id="KW-0444">Lipid biosynthesis</keyword>